<evidence type="ECO:0008006" key="2">
    <source>
        <dbReference type="Google" id="ProtNLM"/>
    </source>
</evidence>
<dbReference type="InterPro" id="IPR041164">
    <property type="entry name" value="LDcluster4"/>
</dbReference>
<dbReference type="Pfam" id="PF18306">
    <property type="entry name" value="LDcluster4"/>
    <property type="match status" value="2"/>
</dbReference>
<evidence type="ECO:0000313" key="1">
    <source>
        <dbReference type="EMBL" id="CAE4589805.1"/>
    </source>
</evidence>
<dbReference type="Gene3D" id="3.40.50.450">
    <property type="match status" value="1"/>
</dbReference>
<reference evidence="1" key="1">
    <citation type="submission" date="2021-01" db="EMBL/GenBank/DDBJ databases">
        <authorList>
            <person name="Corre E."/>
            <person name="Pelletier E."/>
            <person name="Niang G."/>
            <person name="Scheremetjew M."/>
            <person name="Finn R."/>
            <person name="Kale V."/>
            <person name="Holt S."/>
            <person name="Cochrane G."/>
            <person name="Meng A."/>
            <person name="Brown T."/>
            <person name="Cohen L."/>
        </authorList>
    </citation>
    <scope>NUCLEOTIDE SEQUENCE</scope>
    <source>
        <strain evidence="1">CCMP3105</strain>
    </source>
</reference>
<organism evidence="1">
    <name type="scientific">Alexandrium monilatum</name>
    <dbReference type="NCBI Taxonomy" id="311494"/>
    <lineage>
        <taxon>Eukaryota</taxon>
        <taxon>Sar</taxon>
        <taxon>Alveolata</taxon>
        <taxon>Dinophyceae</taxon>
        <taxon>Gonyaulacales</taxon>
        <taxon>Pyrocystaceae</taxon>
        <taxon>Alexandrium</taxon>
    </lineage>
</organism>
<name>A0A7S4VKZ0_9DINO</name>
<dbReference type="AlphaFoldDB" id="A0A7S4VKZ0"/>
<sequence length="301" mass="31626">MPPSILAMLSRKAPASAHMKLLITFISGLVSGTLLLQLAAGLRRRRARLLAEKRWHGRRRPIIGVTGSGTHEELRLAWALGEWCALRGFHILTGGGGGVMRSVSRAYAQTREDQGGLVLAVLPGLPAAHAADWAAAREQVTSKLQVDQSSGALRCSLVLSSCLEAMEERIVPPRGYPNEFVDLAIHTHLPTSGGCGLSPLSRNHVSVLSADVLVALPGGAGTASEVELAVRYGVPVCRFLGRAGSIAGLSKAAAAASPAFAGLAPVQAFMEEALRRPRQPSSVPPGLHGRLTSCRSLLGLQ</sequence>
<gene>
    <name evidence="1" type="ORF">AMON00008_LOCUS23631</name>
</gene>
<accession>A0A7S4VKZ0</accession>
<dbReference type="SUPFAM" id="SSF102405">
    <property type="entry name" value="MCP/YpsA-like"/>
    <property type="match status" value="1"/>
</dbReference>
<protein>
    <recommendedName>
        <fullName evidence="2">Cytokinin riboside 5'-monophosphate phosphoribohydrolase</fullName>
    </recommendedName>
</protein>
<proteinExistence type="predicted"/>
<dbReference type="EMBL" id="HBNR01034431">
    <property type="protein sequence ID" value="CAE4589805.1"/>
    <property type="molecule type" value="Transcribed_RNA"/>
</dbReference>